<organism evidence="2 3">
    <name type="scientific">Liparis tanakae</name>
    <name type="common">Tanaka's snailfish</name>
    <dbReference type="NCBI Taxonomy" id="230148"/>
    <lineage>
        <taxon>Eukaryota</taxon>
        <taxon>Metazoa</taxon>
        <taxon>Chordata</taxon>
        <taxon>Craniata</taxon>
        <taxon>Vertebrata</taxon>
        <taxon>Euteleostomi</taxon>
        <taxon>Actinopterygii</taxon>
        <taxon>Neopterygii</taxon>
        <taxon>Teleostei</taxon>
        <taxon>Neoteleostei</taxon>
        <taxon>Acanthomorphata</taxon>
        <taxon>Eupercaria</taxon>
        <taxon>Perciformes</taxon>
        <taxon>Cottioidei</taxon>
        <taxon>Cottales</taxon>
        <taxon>Liparidae</taxon>
        <taxon>Liparis</taxon>
    </lineage>
</organism>
<keyword evidence="3" id="KW-1185">Reference proteome</keyword>
<name>A0A4Z2EYE5_9TELE</name>
<proteinExistence type="predicted"/>
<comment type="caution">
    <text evidence="2">The sequence shown here is derived from an EMBL/GenBank/DDBJ whole genome shotgun (WGS) entry which is preliminary data.</text>
</comment>
<gene>
    <name evidence="2" type="ORF">EYF80_056230</name>
</gene>
<dbReference type="EMBL" id="SRLO01002182">
    <property type="protein sequence ID" value="TNN33611.1"/>
    <property type="molecule type" value="Genomic_DNA"/>
</dbReference>
<evidence type="ECO:0000313" key="2">
    <source>
        <dbReference type="EMBL" id="TNN33611.1"/>
    </source>
</evidence>
<feature type="compositionally biased region" description="Basic and acidic residues" evidence="1">
    <location>
        <begin position="56"/>
        <end position="66"/>
    </location>
</feature>
<dbReference type="AlphaFoldDB" id="A0A4Z2EYE5"/>
<accession>A0A4Z2EYE5</accession>
<reference evidence="2 3" key="1">
    <citation type="submission" date="2019-03" db="EMBL/GenBank/DDBJ databases">
        <title>First draft genome of Liparis tanakae, snailfish: a comprehensive survey of snailfish specific genes.</title>
        <authorList>
            <person name="Kim W."/>
            <person name="Song I."/>
            <person name="Jeong J.-H."/>
            <person name="Kim D."/>
            <person name="Kim S."/>
            <person name="Ryu S."/>
            <person name="Song J.Y."/>
            <person name="Lee S.K."/>
        </authorList>
    </citation>
    <scope>NUCLEOTIDE SEQUENCE [LARGE SCALE GENOMIC DNA]</scope>
    <source>
        <tissue evidence="2">Muscle</tissue>
    </source>
</reference>
<evidence type="ECO:0000313" key="3">
    <source>
        <dbReference type="Proteomes" id="UP000314294"/>
    </source>
</evidence>
<sequence length="66" mass="7456">MTESPNFSIIAQEVPVAELHHLQPVVLLLQTAASRNERWTKYGEEEASRRNSAQQHAEHLHPLDSG</sequence>
<feature type="region of interest" description="Disordered" evidence="1">
    <location>
        <begin position="42"/>
        <end position="66"/>
    </location>
</feature>
<evidence type="ECO:0000256" key="1">
    <source>
        <dbReference type="SAM" id="MobiDB-lite"/>
    </source>
</evidence>
<dbReference type="Proteomes" id="UP000314294">
    <property type="component" value="Unassembled WGS sequence"/>
</dbReference>
<protein>
    <submittedName>
        <fullName evidence="2">Uncharacterized protein</fullName>
    </submittedName>
</protein>